<name>A0A7X2LZ24_9BACI</name>
<feature type="region of interest" description="Disordered" evidence="1">
    <location>
        <begin position="1"/>
        <end position="56"/>
    </location>
</feature>
<dbReference type="OrthoDB" id="2918634at2"/>
<organism evidence="2 3">
    <name type="scientific">Metabacillus lacus</name>
    <dbReference type="NCBI Taxonomy" id="1983721"/>
    <lineage>
        <taxon>Bacteria</taxon>
        <taxon>Bacillati</taxon>
        <taxon>Bacillota</taxon>
        <taxon>Bacilli</taxon>
        <taxon>Bacillales</taxon>
        <taxon>Bacillaceae</taxon>
        <taxon>Metabacillus</taxon>
    </lineage>
</organism>
<feature type="compositionally biased region" description="Basic and acidic residues" evidence="1">
    <location>
        <begin position="12"/>
        <end position="30"/>
    </location>
</feature>
<dbReference type="RefSeq" id="WP_154309632.1">
    <property type="nucleotide sequence ID" value="NZ_WKKI01000066.1"/>
</dbReference>
<feature type="compositionally biased region" description="Polar residues" evidence="1">
    <location>
        <begin position="36"/>
        <end position="56"/>
    </location>
</feature>
<protein>
    <submittedName>
        <fullName evidence="2">Uncharacterized protein</fullName>
    </submittedName>
</protein>
<dbReference type="EMBL" id="WKKI01000066">
    <property type="protein sequence ID" value="MRX74180.1"/>
    <property type="molecule type" value="Genomic_DNA"/>
</dbReference>
<reference evidence="2 3" key="1">
    <citation type="submission" date="2019-11" db="EMBL/GenBank/DDBJ databases">
        <title>Bacillus lacus genome.</title>
        <authorList>
            <person name="Allen C.J."/>
            <person name="Newman J.D."/>
        </authorList>
    </citation>
    <scope>NUCLEOTIDE SEQUENCE [LARGE SCALE GENOMIC DNA]</scope>
    <source>
        <strain evidence="2 3">KCTC 33946</strain>
    </source>
</reference>
<keyword evidence="3" id="KW-1185">Reference proteome</keyword>
<proteinExistence type="predicted"/>
<evidence type="ECO:0000313" key="3">
    <source>
        <dbReference type="Proteomes" id="UP000448867"/>
    </source>
</evidence>
<comment type="caution">
    <text evidence="2">The sequence shown here is derived from an EMBL/GenBank/DDBJ whole genome shotgun (WGS) entry which is preliminary data.</text>
</comment>
<evidence type="ECO:0000256" key="1">
    <source>
        <dbReference type="SAM" id="MobiDB-lite"/>
    </source>
</evidence>
<evidence type="ECO:0000313" key="2">
    <source>
        <dbReference type="EMBL" id="MRX74180.1"/>
    </source>
</evidence>
<gene>
    <name evidence="2" type="ORF">GJU40_18830</name>
</gene>
<accession>A0A7X2LZ24</accession>
<sequence length="56" mass="6383">MTAGKKPGQYQDNHEQYRMPDALKQEKDYSYRVGYESTTGNETSPDHTVNGKTNKS</sequence>
<dbReference type="AlphaFoldDB" id="A0A7X2LZ24"/>
<dbReference type="Proteomes" id="UP000448867">
    <property type="component" value="Unassembled WGS sequence"/>
</dbReference>